<dbReference type="PANTHER" id="PTHR37299:SF2">
    <property type="entry name" value="HTH LYTTR-TYPE DOMAIN-CONTAINING PROTEIN"/>
    <property type="match status" value="1"/>
</dbReference>
<accession>A0A6I5A4V3</accession>
<dbReference type="GO" id="GO:0000156">
    <property type="term" value="F:phosphorelay response regulator activity"/>
    <property type="evidence" value="ECO:0007669"/>
    <property type="project" value="InterPro"/>
</dbReference>
<evidence type="ECO:0000313" key="7">
    <source>
        <dbReference type="Proteomes" id="UP000468638"/>
    </source>
</evidence>
<organism evidence="6 7">
    <name type="scientific">Pontibacillus yanchengensis</name>
    <dbReference type="NCBI Taxonomy" id="462910"/>
    <lineage>
        <taxon>Bacteria</taxon>
        <taxon>Bacillati</taxon>
        <taxon>Bacillota</taxon>
        <taxon>Bacilli</taxon>
        <taxon>Bacillales</taxon>
        <taxon>Bacillaceae</taxon>
        <taxon>Pontibacillus</taxon>
    </lineage>
</organism>
<dbReference type="Pfam" id="PF04397">
    <property type="entry name" value="LytTR"/>
    <property type="match status" value="1"/>
</dbReference>
<keyword evidence="2" id="KW-0805">Transcription regulation</keyword>
<dbReference type="SMART" id="SM00850">
    <property type="entry name" value="LytTR"/>
    <property type="match status" value="1"/>
</dbReference>
<reference evidence="6 7" key="1">
    <citation type="submission" date="2019-11" db="EMBL/GenBank/DDBJ databases">
        <title>Genome sequences of 17 halophilic strains isolated from different environments.</title>
        <authorList>
            <person name="Furrow R.E."/>
        </authorList>
    </citation>
    <scope>NUCLEOTIDE SEQUENCE [LARGE SCALE GENOMIC DNA]</scope>
    <source>
        <strain evidence="6 7">22514_16_FS</strain>
    </source>
</reference>
<dbReference type="Proteomes" id="UP000468638">
    <property type="component" value="Unassembled WGS sequence"/>
</dbReference>
<comment type="caution">
    <text evidence="6">The sequence shown here is derived from an EMBL/GenBank/DDBJ whole genome shotgun (WGS) entry which is preliminary data.</text>
</comment>
<proteinExistence type="predicted"/>
<evidence type="ECO:0000256" key="1">
    <source>
        <dbReference type="ARBA" id="ARBA00022490"/>
    </source>
</evidence>
<dbReference type="AlphaFoldDB" id="A0A6I5A4V3"/>
<feature type="domain" description="HTH LytTR-type" evidence="5">
    <location>
        <begin position="42"/>
        <end position="146"/>
    </location>
</feature>
<dbReference type="PROSITE" id="PS50930">
    <property type="entry name" value="HTH_LYTTR"/>
    <property type="match status" value="1"/>
</dbReference>
<dbReference type="RefSeq" id="WP_160847169.1">
    <property type="nucleotide sequence ID" value="NZ_WMEQ01000016.1"/>
</dbReference>
<evidence type="ECO:0000259" key="5">
    <source>
        <dbReference type="PROSITE" id="PS50930"/>
    </source>
</evidence>
<name>A0A6I5A4V3_9BACI</name>
<dbReference type="GO" id="GO:0003677">
    <property type="term" value="F:DNA binding"/>
    <property type="evidence" value="ECO:0007669"/>
    <property type="project" value="UniProtKB-KW"/>
</dbReference>
<dbReference type="Gene3D" id="2.40.50.1020">
    <property type="entry name" value="LytTr DNA-binding domain"/>
    <property type="match status" value="1"/>
</dbReference>
<protein>
    <submittedName>
        <fullName evidence="6">LytTR family transcriptional regulator</fullName>
    </submittedName>
</protein>
<dbReference type="PANTHER" id="PTHR37299">
    <property type="entry name" value="TRANSCRIPTIONAL REGULATOR-RELATED"/>
    <property type="match status" value="1"/>
</dbReference>
<dbReference type="EMBL" id="WMEQ01000016">
    <property type="protein sequence ID" value="MYL35363.1"/>
    <property type="molecule type" value="Genomic_DNA"/>
</dbReference>
<gene>
    <name evidence="6" type="ORF">GLW05_17430</name>
</gene>
<dbReference type="InterPro" id="IPR007492">
    <property type="entry name" value="LytTR_DNA-bd_dom"/>
</dbReference>
<dbReference type="OrthoDB" id="9808614at2"/>
<keyword evidence="1" id="KW-0963">Cytoplasm</keyword>
<keyword evidence="3" id="KW-0238">DNA-binding</keyword>
<evidence type="ECO:0000256" key="2">
    <source>
        <dbReference type="ARBA" id="ARBA00023015"/>
    </source>
</evidence>
<keyword evidence="4" id="KW-0804">Transcription</keyword>
<evidence type="ECO:0000313" key="6">
    <source>
        <dbReference type="EMBL" id="MYL35363.1"/>
    </source>
</evidence>
<dbReference type="InterPro" id="IPR046947">
    <property type="entry name" value="LytR-like"/>
</dbReference>
<evidence type="ECO:0000256" key="3">
    <source>
        <dbReference type="ARBA" id="ARBA00023125"/>
    </source>
</evidence>
<sequence>MHVNIDIRDEYNELSVTIHAQSWSNELDQLMERIKHPIPERIAGTNQEQTILIEPEDIDFIYAEKRKVYARINHQDIEVKMKLYELEELLETFHFARFSKSVLGNTRMIQKFEVAFNGNLCVHFKSGNKEYVTRNYVVSLKQKLLGGDGNGR</sequence>
<evidence type="ECO:0000256" key="4">
    <source>
        <dbReference type="ARBA" id="ARBA00023163"/>
    </source>
</evidence>